<feature type="region of interest" description="Disordered" evidence="1">
    <location>
        <begin position="1"/>
        <end position="21"/>
    </location>
</feature>
<dbReference type="EMBL" id="JAAGAX010000013">
    <property type="protein sequence ID" value="KAF2296316.1"/>
    <property type="molecule type" value="Genomic_DNA"/>
</dbReference>
<reference evidence="2 3" key="1">
    <citation type="journal article" date="2020" name="Mol. Plant">
        <title>The Chromosome-Based Rubber Tree Genome Provides New Insights into Spurge Genome Evolution and Rubber Biosynthesis.</title>
        <authorList>
            <person name="Liu J."/>
            <person name="Shi C."/>
            <person name="Shi C.C."/>
            <person name="Li W."/>
            <person name="Zhang Q.J."/>
            <person name="Zhang Y."/>
            <person name="Li K."/>
            <person name="Lu H.F."/>
            <person name="Shi C."/>
            <person name="Zhu S.T."/>
            <person name="Xiao Z.Y."/>
            <person name="Nan H."/>
            <person name="Yue Y."/>
            <person name="Zhu X.G."/>
            <person name="Wu Y."/>
            <person name="Hong X.N."/>
            <person name="Fan G.Y."/>
            <person name="Tong Y."/>
            <person name="Zhang D."/>
            <person name="Mao C.L."/>
            <person name="Liu Y.L."/>
            <person name="Hao S.J."/>
            <person name="Liu W.Q."/>
            <person name="Lv M.Q."/>
            <person name="Zhang H.B."/>
            <person name="Liu Y."/>
            <person name="Hu-Tang G.R."/>
            <person name="Wang J.P."/>
            <person name="Wang J.H."/>
            <person name="Sun Y.H."/>
            <person name="Ni S.B."/>
            <person name="Chen W.B."/>
            <person name="Zhang X.C."/>
            <person name="Jiao Y.N."/>
            <person name="Eichler E.E."/>
            <person name="Li G.H."/>
            <person name="Liu X."/>
            <person name="Gao L.Z."/>
        </authorList>
    </citation>
    <scope>NUCLEOTIDE SEQUENCE [LARGE SCALE GENOMIC DNA]</scope>
    <source>
        <strain evidence="3">cv. GT1</strain>
        <tissue evidence="2">Leaf</tissue>
    </source>
</reference>
<dbReference type="AlphaFoldDB" id="A0A6A6L8D6"/>
<keyword evidence="3" id="KW-1185">Reference proteome</keyword>
<dbReference type="Proteomes" id="UP000467840">
    <property type="component" value="Chromosome 7"/>
</dbReference>
<proteinExistence type="predicted"/>
<evidence type="ECO:0000313" key="2">
    <source>
        <dbReference type="EMBL" id="KAF2296316.1"/>
    </source>
</evidence>
<sequence length="272" mass="28692">MAYPSAALGQNSLTGTPWPDPIPFPKLPPGSGKISLTLKSITLPYSQLCVGGVDDCGGVFDQRWLASDLRFDGWIGHRVCARVIAPGLNFAPAITLAEICLGIGITWGGKSAKIAYCCSAVIFILKSFFKYFDFKHEAIESTQESPRVEDNRGSESIVPEHIGNSDVTDVPMRVEGNVRDSFGDPSSSNACLHSLSSPRFVKSSGAILGWLIAILGKFDKSWGDTDVGGTEGSEGIDLEDVGSFGVMDVLRGSGGGAVGNIDAGGSSSREQD</sequence>
<evidence type="ECO:0000313" key="3">
    <source>
        <dbReference type="Proteomes" id="UP000467840"/>
    </source>
</evidence>
<protein>
    <submittedName>
        <fullName evidence="2">Uncharacterized protein</fullName>
    </submittedName>
</protein>
<name>A0A6A6L8D6_HEVBR</name>
<organism evidence="2 3">
    <name type="scientific">Hevea brasiliensis</name>
    <name type="common">Para rubber tree</name>
    <name type="synonym">Siphonia brasiliensis</name>
    <dbReference type="NCBI Taxonomy" id="3981"/>
    <lineage>
        <taxon>Eukaryota</taxon>
        <taxon>Viridiplantae</taxon>
        <taxon>Streptophyta</taxon>
        <taxon>Embryophyta</taxon>
        <taxon>Tracheophyta</taxon>
        <taxon>Spermatophyta</taxon>
        <taxon>Magnoliopsida</taxon>
        <taxon>eudicotyledons</taxon>
        <taxon>Gunneridae</taxon>
        <taxon>Pentapetalae</taxon>
        <taxon>rosids</taxon>
        <taxon>fabids</taxon>
        <taxon>Malpighiales</taxon>
        <taxon>Euphorbiaceae</taxon>
        <taxon>Crotonoideae</taxon>
        <taxon>Micrandreae</taxon>
        <taxon>Hevea</taxon>
    </lineage>
</organism>
<comment type="caution">
    <text evidence="2">The sequence shown here is derived from an EMBL/GenBank/DDBJ whole genome shotgun (WGS) entry which is preliminary data.</text>
</comment>
<accession>A0A6A6L8D6</accession>
<gene>
    <name evidence="2" type="ORF">GH714_037371</name>
</gene>
<evidence type="ECO:0000256" key="1">
    <source>
        <dbReference type="SAM" id="MobiDB-lite"/>
    </source>
</evidence>